<keyword evidence="1" id="KW-0732">Signal</keyword>
<dbReference type="AlphaFoldDB" id="A0A5S5C2Y4"/>
<keyword evidence="3" id="KW-1185">Reference proteome</keyword>
<dbReference type="EMBL" id="VNHU01000005">
    <property type="protein sequence ID" value="TYP73674.1"/>
    <property type="molecule type" value="Genomic_DNA"/>
</dbReference>
<proteinExistence type="predicted"/>
<organism evidence="2 3">
    <name type="scientific">Aquimarina intermedia</name>
    <dbReference type="NCBI Taxonomy" id="350814"/>
    <lineage>
        <taxon>Bacteria</taxon>
        <taxon>Pseudomonadati</taxon>
        <taxon>Bacteroidota</taxon>
        <taxon>Flavobacteriia</taxon>
        <taxon>Flavobacteriales</taxon>
        <taxon>Flavobacteriaceae</taxon>
        <taxon>Aquimarina</taxon>
    </lineage>
</organism>
<feature type="chain" id="PRO_5024371432" evidence="1">
    <location>
        <begin position="20"/>
        <end position="189"/>
    </location>
</feature>
<protein>
    <submittedName>
        <fullName evidence="2">Uncharacterized protein</fullName>
    </submittedName>
</protein>
<dbReference type="OrthoDB" id="1493872at2"/>
<dbReference type="RefSeq" id="WP_148782766.1">
    <property type="nucleotide sequence ID" value="NZ_VNHU01000005.1"/>
</dbReference>
<gene>
    <name evidence="2" type="ORF">BD809_105265</name>
</gene>
<name>A0A5S5C2Y4_9FLAO</name>
<comment type="caution">
    <text evidence="2">The sequence shown here is derived from an EMBL/GenBank/DDBJ whole genome shotgun (WGS) entry which is preliminary data.</text>
</comment>
<sequence length="189" mass="22760">MKKKLLIQLCLLICTYSFGQEGKVIDAIREKFQKWQPVVKDELKTSSKFYHYVWGENYRNDEWCSSETYDEDKLLCQIASVIEDINLGTYVHYDNYSISGDWYISSDYYFNKDNNLYFVFWRMNTYQAEEPLTVEKRLYFNFDGEPIRTIQTKYKMNTISKSNASFADQNVEYESQLNRMGFYNTWKNK</sequence>
<feature type="signal peptide" evidence="1">
    <location>
        <begin position="1"/>
        <end position="19"/>
    </location>
</feature>
<evidence type="ECO:0000256" key="1">
    <source>
        <dbReference type="SAM" id="SignalP"/>
    </source>
</evidence>
<evidence type="ECO:0000313" key="3">
    <source>
        <dbReference type="Proteomes" id="UP000324376"/>
    </source>
</evidence>
<accession>A0A5S5C2Y4</accession>
<reference evidence="2 3" key="1">
    <citation type="submission" date="2019-07" db="EMBL/GenBank/DDBJ databases">
        <title>Genomic Encyclopedia of Archaeal and Bacterial Type Strains, Phase II (KMG-II): from individual species to whole genera.</title>
        <authorList>
            <person name="Goeker M."/>
        </authorList>
    </citation>
    <scope>NUCLEOTIDE SEQUENCE [LARGE SCALE GENOMIC DNA]</scope>
    <source>
        <strain evidence="2 3">DSM 17527</strain>
    </source>
</reference>
<dbReference type="Proteomes" id="UP000324376">
    <property type="component" value="Unassembled WGS sequence"/>
</dbReference>
<evidence type="ECO:0000313" key="2">
    <source>
        <dbReference type="EMBL" id="TYP73674.1"/>
    </source>
</evidence>